<keyword evidence="4" id="KW-1185">Reference proteome</keyword>
<dbReference type="GO" id="GO:0010073">
    <property type="term" value="P:meristem maintenance"/>
    <property type="evidence" value="ECO:0007669"/>
    <property type="project" value="InterPro"/>
</dbReference>
<sequence length="625" mass="70614">MVPYTGGNPVFRKAHFLKPTFSQHPLVLPPSPKILLFSKPTFPKLVNYTLISFKGNPSAQWKFWVHKLKPRYQETWKKAGIYDAILASTYTIQKDKNLIIRLAKKWRADTNTFVFPWGEGRELEHEAFLALWLSKFVFARGQMAAQDCHVAVHLSCGNRIALAPVVLACIYRDMRVLCNSVVMSIGLESRVGLKFITCHYDLVQMWVWERFMKLRPVPNVIERGEPRVARWNGVTNMKFIDVRAALDSSGLSFLWRPYAKVPSNSMLSDKENEKWVSIESDELESFARCLKASALVGLTSTEQYLPHRVSMQFGFDQDLPLDVVESSESPNTQSSYETPIRGVKLYIPPQLFESGVSSRYVVWWSVFLSVNQEMVNSIKNEKHFPLVISGNERDIKSSATSGCVPGFVDKRAEDGVTSAQFMIEYNMADRLGKRNDHDDDLALSSYHNVEEDSLTSAQVPNQSINRDSLEKARAVDDEIVLNTGIQGLLATCYQAPEKINCTSKPAEKGGQIISSTDKREKSIPSIGKETKPEEYADVSRNLKSTTQPAEMSVHSMSSSVKHKNSESSTEQVKPQEAVDNIINIEDERCDETASDLQHLGLEDCIWNSFCRFSKVSVLQFILLSI</sequence>
<proteinExistence type="predicted"/>
<dbReference type="InterPro" id="IPR019557">
    <property type="entry name" value="AminoTfrase-like_pln_mobile"/>
</dbReference>
<name>A0AAD8I5X7_9APIA</name>
<protein>
    <recommendedName>
        <fullName evidence="2">Aminotransferase-like plant mobile domain-containing protein</fullName>
    </recommendedName>
</protein>
<dbReference type="EMBL" id="JAUIZM010000006">
    <property type="protein sequence ID" value="KAK1379064.1"/>
    <property type="molecule type" value="Genomic_DNA"/>
</dbReference>
<dbReference type="InterPro" id="IPR044824">
    <property type="entry name" value="MAIN-like"/>
</dbReference>
<feature type="domain" description="Aminotransferase-like plant mobile" evidence="2">
    <location>
        <begin position="121"/>
        <end position="365"/>
    </location>
</feature>
<dbReference type="Proteomes" id="UP001237642">
    <property type="component" value="Unassembled WGS sequence"/>
</dbReference>
<comment type="caution">
    <text evidence="3">The sequence shown here is derived from an EMBL/GenBank/DDBJ whole genome shotgun (WGS) entry which is preliminary data.</text>
</comment>
<evidence type="ECO:0000256" key="1">
    <source>
        <dbReference type="SAM" id="MobiDB-lite"/>
    </source>
</evidence>
<feature type="compositionally biased region" description="Low complexity" evidence="1">
    <location>
        <begin position="550"/>
        <end position="559"/>
    </location>
</feature>
<dbReference type="Pfam" id="PF10536">
    <property type="entry name" value="PMD"/>
    <property type="match status" value="2"/>
</dbReference>
<feature type="compositionally biased region" description="Basic and acidic residues" evidence="1">
    <location>
        <begin position="516"/>
        <end position="534"/>
    </location>
</feature>
<gene>
    <name evidence="3" type="ORF">POM88_025808</name>
</gene>
<feature type="region of interest" description="Disordered" evidence="1">
    <location>
        <begin position="503"/>
        <end position="577"/>
    </location>
</feature>
<evidence type="ECO:0000313" key="3">
    <source>
        <dbReference type="EMBL" id="KAK1379064.1"/>
    </source>
</evidence>
<reference evidence="3" key="1">
    <citation type="submission" date="2023-02" db="EMBL/GenBank/DDBJ databases">
        <title>Genome of toxic invasive species Heracleum sosnowskyi carries increased number of genes despite the absence of recent whole-genome duplications.</title>
        <authorList>
            <person name="Schelkunov M."/>
            <person name="Shtratnikova V."/>
            <person name="Makarenko M."/>
            <person name="Klepikova A."/>
            <person name="Omelchenko D."/>
            <person name="Novikova G."/>
            <person name="Obukhova E."/>
            <person name="Bogdanov V."/>
            <person name="Penin A."/>
            <person name="Logacheva M."/>
        </authorList>
    </citation>
    <scope>NUCLEOTIDE SEQUENCE</scope>
    <source>
        <strain evidence="3">Hsosn_3</strain>
        <tissue evidence="3">Leaf</tissue>
    </source>
</reference>
<feature type="domain" description="Aminotransferase-like plant mobile" evidence="2">
    <location>
        <begin position="80"/>
        <end position="119"/>
    </location>
</feature>
<evidence type="ECO:0000259" key="2">
    <source>
        <dbReference type="Pfam" id="PF10536"/>
    </source>
</evidence>
<organism evidence="3 4">
    <name type="scientific">Heracleum sosnowskyi</name>
    <dbReference type="NCBI Taxonomy" id="360622"/>
    <lineage>
        <taxon>Eukaryota</taxon>
        <taxon>Viridiplantae</taxon>
        <taxon>Streptophyta</taxon>
        <taxon>Embryophyta</taxon>
        <taxon>Tracheophyta</taxon>
        <taxon>Spermatophyta</taxon>
        <taxon>Magnoliopsida</taxon>
        <taxon>eudicotyledons</taxon>
        <taxon>Gunneridae</taxon>
        <taxon>Pentapetalae</taxon>
        <taxon>asterids</taxon>
        <taxon>campanulids</taxon>
        <taxon>Apiales</taxon>
        <taxon>Apiaceae</taxon>
        <taxon>Apioideae</taxon>
        <taxon>apioid superclade</taxon>
        <taxon>Tordylieae</taxon>
        <taxon>Tordyliinae</taxon>
        <taxon>Heracleum</taxon>
    </lineage>
</organism>
<dbReference type="PANTHER" id="PTHR46033">
    <property type="entry name" value="PROTEIN MAIN-LIKE 2"/>
    <property type="match status" value="1"/>
</dbReference>
<reference evidence="3" key="2">
    <citation type="submission" date="2023-05" db="EMBL/GenBank/DDBJ databases">
        <authorList>
            <person name="Schelkunov M.I."/>
        </authorList>
    </citation>
    <scope>NUCLEOTIDE SEQUENCE</scope>
    <source>
        <strain evidence="3">Hsosn_3</strain>
        <tissue evidence="3">Leaf</tissue>
    </source>
</reference>
<evidence type="ECO:0000313" key="4">
    <source>
        <dbReference type="Proteomes" id="UP001237642"/>
    </source>
</evidence>
<accession>A0AAD8I5X7</accession>
<dbReference type="PANTHER" id="PTHR46033:SF80">
    <property type="entry name" value="PROTEIN MAIN-LIKE 2-LIKE"/>
    <property type="match status" value="1"/>
</dbReference>
<dbReference type="AlphaFoldDB" id="A0AAD8I5X7"/>